<evidence type="ECO:0000313" key="6">
    <source>
        <dbReference type="EMBL" id="SIO73185.1"/>
    </source>
</evidence>
<dbReference type="Proteomes" id="UP000002899">
    <property type="component" value="Chromosome I"/>
</dbReference>
<dbReference type="InterPro" id="IPR038497">
    <property type="entry name" value="ATPase_V1-cplx_hsu_C_sf"/>
</dbReference>
<dbReference type="PANTHER" id="PTHR10698:SF0">
    <property type="entry name" value="V-TYPE PROTON ATPASE SUBUNIT H"/>
    <property type="match status" value="1"/>
</dbReference>
<dbReference type="PANTHER" id="PTHR10698">
    <property type="entry name" value="V-TYPE PROTON ATPASE SUBUNIT H"/>
    <property type="match status" value="1"/>
</dbReference>
<dbReference type="RefSeq" id="XP_021337293.1">
    <property type="nucleotide sequence ID" value="XM_021481540.1"/>
</dbReference>
<dbReference type="InterPro" id="IPR016024">
    <property type="entry name" value="ARM-type_fold"/>
</dbReference>
<keyword evidence="2" id="KW-0813">Transport</keyword>
<dbReference type="VEuPathDB" id="PiroplasmaDB:BMR1_01G00575"/>
<evidence type="ECO:0000313" key="7">
    <source>
        <dbReference type="Proteomes" id="UP000002899"/>
    </source>
</evidence>
<name>A0A1N6LWD2_BABMR</name>
<dbReference type="GO" id="GO:0000221">
    <property type="term" value="C:vacuolar proton-transporting V-type ATPase, V1 domain"/>
    <property type="evidence" value="ECO:0007669"/>
    <property type="project" value="InterPro"/>
</dbReference>
<evidence type="ECO:0000256" key="1">
    <source>
        <dbReference type="ARBA" id="ARBA00008613"/>
    </source>
</evidence>
<keyword evidence="4" id="KW-0406">Ion transport</keyword>
<evidence type="ECO:0000259" key="5">
    <source>
        <dbReference type="Pfam" id="PF11698"/>
    </source>
</evidence>
<dbReference type="EMBL" id="FO082871">
    <property type="protein sequence ID" value="SIO73185.1"/>
    <property type="molecule type" value="Genomic_DNA"/>
</dbReference>
<dbReference type="InterPro" id="IPR011987">
    <property type="entry name" value="ATPase_V1-cplx_hsu_C"/>
</dbReference>
<dbReference type="GO" id="GO:0046961">
    <property type="term" value="F:proton-transporting ATPase activity, rotational mechanism"/>
    <property type="evidence" value="ECO:0007669"/>
    <property type="project" value="InterPro"/>
</dbReference>
<sequence length="423" mass="49172">MDSQHVHAIHKSQPKIINTPWDFWLERKFLSTEEVEMLKTFEALSSIEKTSRVNDKLFISVLKNALSSPNNDLIIYSLHTISDICRIDSSNYDIFLDIFEGNEIINLFTTLAKDKKGNVASKAFSFLSRVMSYNAGFTLSQVDELLDNMNSIELDLSAKSRLEIVCNLLKYDGYREIVFNKKGVPTLINKCLHDSNNADSQYHAVFCYWLLSFKPKFIPEMVASGIILQLCNLFNSTKVEKIVRVFLLLFDNLQNYGPCLEIIADTNVNQTIKLLEYDKWKDKELYGEIVRIYNQIELKIRKLTNIDRYLSELKTGALKWSQLHTEQFWSQNYTFFERDEFSNIARLVELLNSTDNVILAIACFDIGEFARRYHNGKQICKKFNVKARVMELTSSKDRDVAREAMLCLQKLIVHNWQQVARKN</sequence>
<dbReference type="InterPro" id="IPR004908">
    <property type="entry name" value="ATPase_V1-cplx_hsu"/>
</dbReference>
<protein>
    <submittedName>
        <fullName evidence="6">V-type H+-transporting ATPase 54 kD subunit</fullName>
    </submittedName>
</protein>
<proteinExistence type="inferred from homology"/>
<comment type="similarity">
    <text evidence="1">Belongs to the V-ATPase H subunit family.</text>
</comment>
<dbReference type="OrthoDB" id="10263554at2759"/>
<reference evidence="6 7" key="3">
    <citation type="journal article" date="2016" name="Sci. Rep.">
        <title>Genome-wide diversity and gene expression profiling of Babesia microti isolates identify polymorphic genes that mediate host-pathogen interactions.</title>
        <authorList>
            <person name="Silva J.C."/>
            <person name="Cornillot E."/>
            <person name="McCracken C."/>
            <person name="Usmani-Brown S."/>
            <person name="Dwivedi A."/>
            <person name="Ifeonu O.O."/>
            <person name="Crabtree J."/>
            <person name="Gotia H.T."/>
            <person name="Virji A.Z."/>
            <person name="Reynes C."/>
            <person name="Colinge J."/>
            <person name="Kumar V."/>
            <person name="Lawres L."/>
            <person name="Pazzi J.E."/>
            <person name="Pablo J.V."/>
            <person name="Hung C."/>
            <person name="Brancato J."/>
            <person name="Kumari P."/>
            <person name="Orvis J."/>
            <person name="Tretina K."/>
            <person name="Chibucos M."/>
            <person name="Ott S."/>
            <person name="Sadzewicz L."/>
            <person name="Sengamalay N."/>
            <person name="Shetty A.C."/>
            <person name="Su Q."/>
            <person name="Tallon L."/>
            <person name="Fraser C.M."/>
            <person name="Frutos R."/>
            <person name="Molina D.M."/>
            <person name="Krause P.J."/>
            <person name="Ben Mamoun C."/>
        </authorList>
    </citation>
    <scope>NUCLEOTIDE SEQUENCE [LARGE SCALE GENOMIC DNA]</scope>
    <source>
        <strain evidence="6 7">RI</strain>
    </source>
</reference>
<keyword evidence="3" id="KW-0375">Hydrogen ion transport</keyword>
<dbReference type="Pfam" id="PF11698">
    <property type="entry name" value="V-ATPase_H_C"/>
    <property type="match status" value="1"/>
</dbReference>
<organism evidence="6 7">
    <name type="scientific">Babesia microti (strain RI)</name>
    <dbReference type="NCBI Taxonomy" id="1133968"/>
    <lineage>
        <taxon>Eukaryota</taxon>
        <taxon>Sar</taxon>
        <taxon>Alveolata</taxon>
        <taxon>Apicomplexa</taxon>
        <taxon>Aconoidasida</taxon>
        <taxon>Piroplasmida</taxon>
        <taxon>Babesiidae</taxon>
        <taxon>Babesia</taxon>
    </lineage>
</organism>
<feature type="domain" description="ATPase V1 complex subunit H C-terminal" evidence="5">
    <location>
        <begin position="302"/>
        <end position="416"/>
    </location>
</feature>
<dbReference type="KEGG" id="bmic:BMR1_01G00575"/>
<dbReference type="AlphaFoldDB" id="A0A1N6LWD2"/>
<dbReference type="GeneID" id="24423195"/>
<dbReference type="Pfam" id="PF03224">
    <property type="entry name" value="V-ATPase_H_N"/>
    <property type="match status" value="1"/>
</dbReference>
<dbReference type="InterPro" id="IPR011989">
    <property type="entry name" value="ARM-like"/>
</dbReference>
<gene>
    <name evidence="6" type="ORF">BMR1_01G00575</name>
</gene>
<evidence type="ECO:0000256" key="2">
    <source>
        <dbReference type="ARBA" id="ARBA00022448"/>
    </source>
</evidence>
<dbReference type="Gene3D" id="1.25.40.150">
    <property type="entry name" value="V-type ATPase, subunit H, C-terminal domain"/>
    <property type="match status" value="1"/>
</dbReference>
<dbReference type="SUPFAM" id="SSF48371">
    <property type="entry name" value="ARM repeat"/>
    <property type="match status" value="1"/>
</dbReference>
<evidence type="ECO:0000256" key="4">
    <source>
        <dbReference type="ARBA" id="ARBA00023065"/>
    </source>
</evidence>
<reference evidence="6 7" key="1">
    <citation type="journal article" date="2012" name="Nucleic Acids Res.">
        <title>Sequencing of the smallest Apicomplexan genome from the human pathogen Babesia microti.</title>
        <authorList>
            <person name="Cornillot E."/>
            <person name="Hadj-Kaddour K."/>
            <person name="Dassouli A."/>
            <person name="Noel B."/>
            <person name="Ranwez V."/>
            <person name="Vacherie B."/>
            <person name="Augagneur Y."/>
            <person name="Bres V."/>
            <person name="Duclos A."/>
            <person name="Randazzo S."/>
            <person name="Carcy B."/>
            <person name="Debierre-Grockiego F."/>
            <person name="Delbecq S."/>
            <person name="Moubri-Menage K."/>
            <person name="Shams-Eldin H."/>
            <person name="Usmani-Brown S."/>
            <person name="Bringaud F."/>
            <person name="Wincker P."/>
            <person name="Vivares C.P."/>
            <person name="Schwarz R.T."/>
            <person name="Schetters T.P."/>
            <person name="Krause P.J."/>
            <person name="Gorenflot A."/>
            <person name="Berry V."/>
            <person name="Barbe V."/>
            <person name="Ben Mamoun C."/>
        </authorList>
    </citation>
    <scope>NUCLEOTIDE SEQUENCE [LARGE SCALE GENOMIC DNA]</scope>
    <source>
        <strain evidence="6 7">RI</strain>
    </source>
</reference>
<evidence type="ECO:0000256" key="3">
    <source>
        <dbReference type="ARBA" id="ARBA00022781"/>
    </source>
</evidence>
<dbReference type="Gene3D" id="1.25.10.10">
    <property type="entry name" value="Leucine-rich Repeat Variant"/>
    <property type="match status" value="1"/>
</dbReference>
<accession>A0A1N6LWD2</accession>
<dbReference type="PIRSF" id="PIRSF032184">
    <property type="entry name" value="ATPase_V1_H"/>
    <property type="match status" value="1"/>
</dbReference>
<reference evidence="6 7" key="2">
    <citation type="journal article" date="2013" name="PLoS ONE">
        <title>Whole genome mapping and re-organization of the nuclear and mitochondrial genomes of Babesia microti isolates.</title>
        <authorList>
            <person name="Cornillot E."/>
            <person name="Dassouli A."/>
            <person name="Garg A."/>
            <person name="Pachikara N."/>
            <person name="Randazzo S."/>
            <person name="Depoix D."/>
            <person name="Carcy B."/>
            <person name="Delbecq S."/>
            <person name="Frutos R."/>
            <person name="Silva J.C."/>
            <person name="Sutton R."/>
            <person name="Krause P.J."/>
            <person name="Mamoun C.B."/>
        </authorList>
    </citation>
    <scope>NUCLEOTIDE SEQUENCE [LARGE SCALE GENOMIC DNA]</scope>
    <source>
        <strain evidence="6 7">RI</strain>
    </source>
</reference>
<keyword evidence="7" id="KW-1185">Reference proteome</keyword>